<reference evidence="7" key="1">
    <citation type="journal article" date="2014" name="Science">
        <title>Ancient hybridizations among the ancestral genomes of bread wheat.</title>
        <authorList>
            <consortium name="International Wheat Genome Sequencing Consortium,"/>
            <person name="Marcussen T."/>
            <person name="Sandve S.R."/>
            <person name="Heier L."/>
            <person name="Spannagl M."/>
            <person name="Pfeifer M."/>
            <person name="Jakobsen K.S."/>
            <person name="Wulff B.B."/>
            <person name="Steuernagel B."/>
            <person name="Mayer K.F."/>
            <person name="Olsen O.A."/>
        </authorList>
    </citation>
    <scope>NUCLEOTIDE SEQUENCE [LARGE SCALE GENOMIC DNA]</scope>
    <source>
        <strain evidence="7">cv. AL8/78</strain>
    </source>
</reference>
<dbReference type="Proteomes" id="UP000015105">
    <property type="component" value="Chromosome 4D"/>
</dbReference>
<keyword evidence="3" id="KW-0862">Zinc</keyword>
<dbReference type="PANTHER" id="PTHR15315">
    <property type="entry name" value="RING FINGER PROTEIN 41, 151"/>
    <property type="match status" value="1"/>
</dbReference>
<feature type="domain" description="Zinc finger C3HC4 RING-type" evidence="5">
    <location>
        <begin position="77"/>
        <end position="104"/>
    </location>
</feature>
<keyword evidence="1" id="KW-0479">Metal-binding</keyword>
<evidence type="ECO:0000256" key="4">
    <source>
        <dbReference type="SAM" id="MobiDB-lite"/>
    </source>
</evidence>
<feature type="compositionally biased region" description="Basic and acidic residues" evidence="4">
    <location>
        <begin position="36"/>
        <end position="63"/>
    </location>
</feature>
<dbReference type="AlphaFoldDB" id="A0A453ITV2"/>
<dbReference type="GO" id="GO:0016567">
    <property type="term" value="P:protein ubiquitination"/>
    <property type="evidence" value="ECO:0007669"/>
    <property type="project" value="TreeGrafter"/>
</dbReference>
<sequence>MLMLSGLVDSVWHGFGSSLHYEIAVIFPSLMQLEHGMSDSDDRRQRAACSERYRRRDEPEDNKMPVSKINAEIEEECRICMELNSRVVLRNCSHHMCIKCYRQW</sequence>
<keyword evidence="2" id="KW-0863">Zinc-finger</keyword>
<organism evidence="6 7">
    <name type="scientific">Aegilops tauschii subsp. strangulata</name>
    <name type="common">Goatgrass</name>
    <dbReference type="NCBI Taxonomy" id="200361"/>
    <lineage>
        <taxon>Eukaryota</taxon>
        <taxon>Viridiplantae</taxon>
        <taxon>Streptophyta</taxon>
        <taxon>Embryophyta</taxon>
        <taxon>Tracheophyta</taxon>
        <taxon>Spermatophyta</taxon>
        <taxon>Magnoliopsida</taxon>
        <taxon>Liliopsida</taxon>
        <taxon>Poales</taxon>
        <taxon>Poaceae</taxon>
        <taxon>BOP clade</taxon>
        <taxon>Pooideae</taxon>
        <taxon>Triticodae</taxon>
        <taxon>Triticeae</taxon>
        <taxon>Triticinae</taxon>
        <taxon>Aegilops</taxon>
    </lineage>
</organism>
<feature type="region of interest" description="Disordered" evidence="4">
    <location>
        <begin position="36"/>
        <end position="65"/>
    </location>
</feature>
<dbReference type="PROSITE" id="PS00518">
    <property type="entry name" value="ZF_RING_1"/>
    <property type="match status" value="1"/>
</dbReference>
<dbReference type="STRING" id="200361.A0A453ITV2"/>
<accession>A0A453ITV2</accession>
<keyword evidence="7" id="KW-1185">Reference proteome</keyword>
<dbReference type="SUPFAM" id="SSF57850">
    <property type="entry name" value="RING/U-box"/>
    <property type="match status" value="1"/>
</dbReference>
<name>A0A453ITV2_AEGTS</name>
<evidence type="ECO:0000313" key="6">
    <source>
        <dbReference type="EnsemblPlants" id="AET4Gv20676600.1"/>
    </source>
</evidence>
<evidence type="ECO:0000259" key="5">
    <source>
        <dbReference type="Pfam" id="PF00097"/>
    </source>
</evidence>
<reference evidence="6" key="5">
    <citation type="journal article" date="2021" name="G3 (Bethesda)">
        <title>Aegilops tauschii genome assembly Aet v5.0 features greater sequence contiguity and improved annotation.</title>
        <authorList>
            <person name="Wang L."/>
            <person name="Zhu T."/>
            <person name="Rodriguez J.C."/>
            <person name="Deal K.R."/>
            <person name="Dubcovsky J."/>
            <person name="McGuire P.E."/>
            <person name="Lux T."/>
            <person name="Spannagl M."/>
            <person name="Mayer K.F.X."/>
            <person name="Baldrich P."/>
            <person name="Meyers B.C."/>
            <person name="Huo N."/>
            <person name="Gu Y.Q."/>
            <person name="Zhou H."/>
            <person name="Devos K.M."/>
            <person name="Bennetzen J.L."/>
            <person name="Unver T."/>
            <person name="Budak H."/>
            <person name="Gulick P.J."/>
            <person name="Galiba G."/>
            <person name="Kalapos B."/>
            <person name="Nelson D.R."/>
            <person name="Li P."/>
            <person name="You F.M."/>
            <person name="Luo M.C."/>
            <person name="Dvorak J."/>
        </authorList>
    </citation>
    <scope>NUCLEOTIDE SEQUENCE [LARGE SCALE GENOMIC DNA]</scope>
    <source>
        <strain evidence="6">cv. AL8/78</strain>
    </source>
</reference>
<dbReference type="GO" id="GO:0061630">
    <property type="term" value="F:ubiquitin protein ligase activity"/>
    <property type="evidence" value="ECO:0007669"/>
    <property type="project" value="TreeGrafter"/>
</dbReference>
<evidence type="ECO:0000256" key="2">
    <source>
        <dbReference type="ARBA" id="ARBA00022771"/>
    </source>
</evidence>
<protein>
    <recommendedName>
        <fullName evidence="5">Zinc finger C3HC4 RING-type domain-containing protein</fullName>
    </recommendedName>
</protein>
<evidence type="ECO:0000256" key="1">
    <source>
        <dbReference type="ARBA" id="ARBA00022723"/>
    </source>
</evidence>
<dbReference type="Gene3D" id="3.30.40.10">
    <property type="entry name" value="Zinc/RING finger domain, C3HC4 (zinc finger)"/>
    <property type="match status" value="1"/>
</dbReference>
<proteinExistence type="predicted"/>
<dbReference type="InterPro" id="IPR017907">
    <property type="entry name" value="Znf_RING_CS"/>
</dbReference>
<dbReference type="EnsemblPlants" id="AET4Gv20676600.1">
    <property type="protein sequence ID" value="AET4Gv20676600.1"/>
    <property type="gene ID" value="AET4Gv20676600"/>
</dbReference>
<reference evidence="6" key="4">
    <citation type="submission" date="2019-03" db="UniProtKB">
        <authorList>
            <consortium name="EnsemblPlants"/>
        </authorList>
    </citation>
    <scope>IDENTIFICATION</scope>
</reference>
<dbReference type="InterPro" id="IPR013083">
    <property type="entry name" value="Znf_RING/FYVE/PHD"/>
</dbReference>
<reference evidence="7" key="2">
    <citation type="journal article" date="2017" name="Nat. Plants">
        <title>The Aegilops tauschii genome reveals multiple impacts of transposons.</title>
        <authorList>
            <person name="Zhao G."/>
            <person name="Zou C."/>
            <person name="Li K."/>
            <person name="Wang K."/>
            <person name="Li T."/>
            <person name="Gao L."/>
            <person name="Zhang X."/>
            <person name="Wang H."/>
            <person name="Yang Z."/>
            <person name="Liu X."/>
            <person name="Jiang W."/>
            <person name="Mao L."/>
            <person name="Kong X."/>
            <person name="Jiao Y."/>
            <person name="Jia J."/>
        </authorList>
    </citation>
    <scope>NUCLEOTIDE SEQUENCE [LARGE SCALE GENOMIC DNA]</scope>
    <source>
        <strain evidence="7">cv. AL8/78</strain>
    </source>
</reference>
<dbReference type="InterPro" id="IPR018957">
    <property type="entry name" value="Znf_C3HC4_RING-type"/>
</dbReference>
<dbReference type="PANTHER" id="PTHR15315:SF102">
    <property type="entry name" value="RING-TYPE DOMAIN-CONTAINING PROTEIN"/>
    <property type="match status" value="1"/>
</dbReference>
<reference evidence="6" key="3">
    <citation type="journal article" date="2017" name="Nature">
        <title>Genome sequence of the progenitor of the wheat D genome Aegilops tauschii.</title>
        <authorList>
            <person name="Luo M.C."/>
            <person name="Gu Y.Q."/>
            <person name="Puiu D."/>
            <person name="Wang H."/>
            <person name="Twardziok S.O."/>
            <person name="Deal K.R."/>
            <person name="Huo N."/>
            <person name="Zhu T."/>
            <person name="Wang L."/>
            <person name="Wang Y."/>
            <person name="McGuire P.E."/>
            <person name="Liu S."/>
            <person name="Long H."/>
            <person name="Ramasamy R.K."/>
            <person name="Rodriguez J.C."/>
            <person name="Van S.L."/>
            <person name="Yuan L."/>
            <person name="Wang Z."/>
            <person name="Xia Z."/>
            <person name="Xiao L."/>
            <person name="Anderson O.D."/>
            <person name="Ouyang S."/>
            <person name="Liang Y."/>
            <person name="Zimin A.V."/>
            <person name="Pertea G."/>
            <person name="Qi P."/>
            <person name="Bennetzen J.L."/>
            <person name="Dai X."/>
            <person name="Dawson M.W."/>
            <person name="Muller H.G."/>
            <person name="Kugler K."/>
            <person name="Rivarola-Duarte L."/>
            <person name="Spannagl M."/>
            <person name="Mayer K.F.X."/>
            <person name="Lu F.H."/>
            <person name="Bevan M.W."/>
            <person name="Leroy P."/>
            <person name="Li P."/>
            <person name="You F.M."/>
            <person name="Sun Q."/>
            <person name="Liu Z."/>
            <person name="Lyons E."/>
            <person name="Wicker T."/>
            <person name="Salzberg S.L."/>
            <person name="Devos K.M."/>
            <person name="Dvorak J."/>
        </authorList>
    </citation>
    <scope>NUCLEOTIDE SEQUENCE [LARGE SCALE GENOMIC DNA]</scope>
    <source>
        <strain evidence="6">cv. AL8/78</strain>
    </source>
</reference>
<dbReference type="Pfam" id="PF00097">
    <property type="entry name" value="zf-C3HC4"/>
    <property type="match status" value="1"/>
</dbReference>
<dbReference type="Gramene" id="AET4Gv20676600.1">
    <property type="protein sequence ID" value="AET4Gv20676600.1"/>
    <property type="gene ID" value="AET4Gv20676600"/>
</dbReference>
<dbReference type="GO" id="GO:0008270">
    <property type="term" value="F:zinc ion binding"/>
    <property type="evidence" value="ECO:0007669"/>
    <property type="project" value="UniProtKB-KW"/>
</dbReference>
<evidence type="ECO:0000313" key="7">
    <source>
        <dbReference type="Proteomes" id="UP000015105"/>
    </source>
</evidence>
<evidence type="ECO:0000256" key="3">
    <source>
        <dbReference type="ARBA" id="ARBA00022833"/>
    </source>
</evidence>